<proteinExistence type="predicted"/>
<dbReference type="EMBL" id="JAJJMB010004648">
    <property type="protein sequence ID" value="KAI3942475.1"/>
    <property type="molecule type" value="Genomic_DNA"/>
</dbReference>
<accession>A0AAD4XTF4</accession>
<name>A0AAD4XTF4_9MAGN</name>
<keyword evidence="3" id="KW-1185">Reference proteome</keyword>
<feature type="chain" id="PRO_5042104613" evidence="1">
    <location>
        <begin position="25"/>
        <end position="68"/>
    </location>
</feature>
<sequence length="68" mass="7541">MIDSGKSHFWCWWCCNMIFGGGGGEDFGAGEVMVVAFRTKYWDINNAYTSIGRTDFGASNLSLPFGLF</sequence>
<evidence type="ECO:0000256" key="1">
    <source>
        <dbReference type="SAM" id="SignalP"/>
    </source>
</evidence>
<keyword evidence="1" id="KW-0732">Signal</keyword>
<gene>
    <name evidence="2" type="ORF">MKW98_013127</name>
</gene>
<dbReference type="Proteomes" id="UP001202328">
    <property type="component" value="Unassembled WGS sequence"/>
</dbReference>
<dbReference type="AlphaFoldDB" id="A0AAD4XTF4"/>
<evidence type="ECO:0000313" key="3">
    <source>
        <dbReference type="Proteomes" id="UP001202328"/>
    </source>
</evidence>
<feature type="signal peptide" evidence="1">
    <location>
        <begin position="1"/>
        <end position="24"/>
    </location>
</feature>
<comment type="caution">
    <text evidence="2">The sequence shown here is derived from an EMBL/GenBank/DDBJ whole genome shotgun (WGS) entry which is preliminary data.</text>
</comment>
<organism evidence="2 3">
    <name type="scientific">Papaver atlanticum</name>
    <dbReference type="NCBI Taxonomy" id="357466"/>
    <lineage>
        <taxon>Eukaryota</taxon>
        <taxon>Viridiplantae</taxon>
        <taxon>Streptophyta</taxon>
        <taxon>Embryophyta</taxon>
        <taxon>Tracheophyta</taxon>
        <taxon>Spermatophyta</taxon>
        <taxon>Magnoliopsida</taxon>
        <taxon>Ranunculales</taxon>
        <taxon>Papaveraceae</taxon>
        <taxon>Papaveroideae</taxon>
        <taxon>Papaver</taxon>
    </lineage>
</organism>
<reference evidence="2" key="1">
    <citation type="submission" date="2022-04" db="EMBL/GenBank/DDBJ databases">
        <title>A functionally conserved STORR gene fusion in Papaver species that diverged 16.8 million years ago.</title>
        <authorList>
            <person name="Catania T."/>
        </authorList>
    </citation>
    <scope>NUCLEOTIDE SEQUENCE</scope>
    <source>
        <strain evidence="2">S-188037</strain>
    </source>
</reference>
<protein>
    <submittedName>
        <fullName evidence="2">Uncharacterized protein</fullName>
    </submittedName>
</protein>
<evidence type="ECO:0000313" key="2">
    <source>
        <dbReference type="EMBL" id="KAI3942475.1"/>
    </source>
</evidence>